<feature type="transmembrane region" description="Helical" evidence="9">
    <location>
        <begin position="21"/>
        <end position="46"/>
    </location>
</feature>
<feature type="transmembrane region" description="Helical" evidence="9">
    <location>
        <begin position="118"/>
        <end position="148"/>
    </location>
</feature>
<dbReference type="GO" id="GO:0046983">
    <property type="term" value="F:protein dimerization activity"/>
    <property type="evidence" value="ECO:0007669"/>
    <property type="project" value="InterPro"/>
</dbReference>
<dbReference type="PANTHER" id="PTHR24421:SF10">
    <property type="entry name" value="NITRATE_NITRITE SENSOR PROTEIN NARQ"/>
    <property type="match status" value="1"/>
</dbReference>
<dbReference type="InterPro" id="IPR050482">
    <property type="entry name" value="Sensor_HK_TwoCompSys"/>
</dbReference>
<evidence type="ECO:0000256" key="9">
    <source>
        <dbReference type="SAM" id="Phobius"/>
    </source>
</evidence>
<keyword evidence="4" id="KW-0808">Transferase</keyword>
<evidence type="ECO:0000256" key="8">
    <source>
        <dbReference type="ARBA" id="ARBA00023012"/>
    </source>
</evidence>
<feature type="domain" description="Signal transduction histidine kinase subgroup 3 dimerisation and phosphoacceptor" evidence="10">
    <location>
        <begin position="223"/>
        <end position="290"/>
    </location>
</feature>
<dbReference type="Pfam" id="PF13796">
    <property type="entry name" value="Sensor"/>
    <property type="match status" value="1"/>
</dbReference>
<dbReference type="SUPFAM" id="SSF55874">
    <property type="entry name" value="ATPase domain of HSP90 chaperone/DNA topoisomerase II/histidine kinase"/>
    <property type="match status" value="1"/>
</dbReference>
<dbReference type="Proteomes" id="UP000578449">
    <property type="component" value="Unassembled WGS sequence"/>
</dbReference>
<protein>
    <recommendedName>
        <fullName evidence="2">histidine kinase</fullName>
        <ecNumber evidence="2">2.7.13.3</ecNumber>
    </recommendedName>
</protein>
<keyword evidence="7" id="KW-0067">ATP-binding</keyword>
<accession>A0A840NYX4</accession>
<name>A0A840NYX4_9ACTN</name>
<evidence type="ECO:0000256" key="1">
    <source>
        <dbReference type="ARBA" id="ARBA00000085"/>
    </source>
</evidence>
<dbReference type="CDD" id="cd16917">
    <property type="entry name" value="HATPase_UhpB-NarQ-NarX-like"/>
    <property type="match status" value="1"/>
</dbReference>
<keyword evidence="8" id="KW-0902">Two-component regulatory system</keyword>
<gene>
    <name evidence="12" type="ORF">HNP84_000549</name>
</gene>
<dbReference type="EC" id="2.7.13.3" evidence="2"/>
<keyword evidence="13" id="KW-1185">Reference proteome</keyword>
<comment type="caution">
    <text evidence="12">The sequence shown here is derived from an EMBL/GenBank/DDBJ whole genome shotgun (WGS) entry which is preliminary data.</text>
</comment>
<evidence type="ECO:0000256" key="2">
    <source>
        <dbReference type="ARBA" id="ARBA00012438"/>
    </source>
</evidence>
<evidence type="ECO:0000313" key="12">
    <source>
        <dbReference type="EMBL" id="MBB5130861.1"/>
    </source>
</evidence>
<dbReference type="GO" id="GO:0000155">
    <property type="term" value="F:phosphorelay sensor kinase activity"/>
    <property type="evidence" value="ECO:0007669"/>
    <property type="project" value="InterPro"/>
</dbReference>
<dbReference type="PANTHER" id="PTHR24421">
    <property type="entry name" value="NITRATE/NITRITE SENSOR PROTEIN NARX-RELATED"/>
    <property type="match status" value="1"/>
</dbReference>
<keyword evidence="9" id="KW-0812">Transmembrane</keyword>
<evidence type="ECO:0000313" key="13">
    <source>
        <dbReference type="Proteomes" id="UP000578449"/>
    </source>
</evidence>
<proteinExistence type="predicted"/>
<dbReference type="EMBL" id="JACHGN010000001">
    <property type="protein sequence ID" value="MBB5130861.1"/>
    <property type="molecule type" value="Genomic_DNA"/>
</dbReference>
<dbReference type="GO" id="GO:0005524">
    <property type="term" value="F:ATP binding"/>
    <property type="evidence" value="ECO:0007669"/>
    <property type="project" value="UniProtKB-KW"/>
</dbReference>
<reference evidence="12 13" key="1">
    <citation type="submission" date="2020-08" db="EMBL/GenBank/DDBJ databases">
        <title>Genomic Encyclopedia of Type Strains, Phase IV (KMG-IV): sequencing the most valuable type-strain genomes for metagenomic binning, comparative biology and taxonomic classification.</title>
        <authorList>
            <person name="Goeker M."/>
        </authorList>
    </citation>
    <scope>NUCLEOTIDE SEQUENCE [LARGE SCALE GENOMIC DNA]</scope>
    <source>
        <strain evidence="12 13">DSM 45615</strain>
    </source>
</reference>
<keyword evidence="6 12" id="KW-0418">Kinase</keyword>
<dbReference type="InterPro" id="IPR011712">
    <property type="entry name" value="Sig_transdc_His_kin_sub3_dim/P"/>
</dbReference>
<sequence>MTYAELTTPWDRVREHYSMLTLMRTAHAVTGLLIALATWAVLFALITPSLLLVWTLIVPIVGVPLLLWAIPLLTAVQRARFSALLDVDIPPVPRPARQRNPLKWLLVRMRSGSTWRQFCYHLLSLPIAVASFGVVVGIWCGALISLASAAAVQARGETELAVALAVLGTALLAAGPWPARWLASLDVLAARALLGPSRAEELAQRVESLRESRAEVVDAADAERRRIERDLHDGAQQRLVSLAMNLGMARAGLKDLPEPAREVIAQAHEEAKQALKELRDLVRGLHPAVLSEEGLDAALSGLAARAPLPVRLTVDAAGRASPTVEAVAFFVVSEALANVAKHSGASGAEVSVLREVEGLRVTIRDDGRGGADPARGTGLRGLAQRVRSVDGVLTIDSPAGGPTTIEAVLPCG</sequence>
<feature type="transmembrane region" description="Helical" evidence="9">
    <location>
        <begin position="52"/>
        <end position="76"/>
    </location>
</feature>
<keyword evidence="3" id="KW-0597">Phosphoprotein</keyword>
<dbReference type="InterPro" id="IPR025828">
    <property type="entry name" value="Put_sensor_dom"/>
</dbReference>
<keyword evidence="9" id="KW-1133">Transmembrane helix</keyword>
<dbReference type="Gene3D" id="1.20.5.1930">
    <property type="match status" value="1"/>
</dbReference>
<dbReference type="AlphaFoldDB" id="A0A840NYX4"/>
<evidence type="ECO:0000256" key="5">
    <source>
        <dbReference type="ARBA" id="ARBA00022741"/>
    </source>
</evidence>
<evidence type="ECO:0000259" key="11">
    <source>
        <dbReference type="Pfam" id="PF13796"/>
    </source>
</evidence>
<feature type="transmembrane region" description="Helical" evidence="9">
    <location>
        <begin position="160"/>
        <end position="179"/>
    </location>
</feature>
<dbReference type="InterPro" id="IPR036890">
    <property type="entry name" value="HATPase_C_sf"/>
</dbReference>
<evidence type="ECO:0000259" key="10">
    <source>
        <dbReference type="Pfam" id="PF07730"/>
    </source>
</evidence>
<dbReference type="Pfam" id="PF07730">
    <property type="entry name" value="HisKA_3"/>
    <property type="match status" value="1"/>
</dbReference>
<dbReference type="Gene3D" id="3.30.565.10">
    <property type="entry name" value="Histidine kinase-like ATPase, C-terminal domain"/>
    <property type="match status" value="1"/>
</dbReference>
<evidence type="ECO:0000256" key="6">
    <source>
        <dbReference type="ARBA" id="ARBA00022777"/>
    </source>
</evidence>
<dbReference type="GO" id="GO:0016020">
    <property type="term" value="C:membrane"/>
    <property type="evidence" value="ECO:0007669"/>
    <property type="project" value="InterPro"/>
</dbReference>
<dbReference type="RefSeq" id="WP_185047679.1">
    <property type="nucleotide sequence ID" value="NZ_BAABIX010000013.1"/>
</dbReference>
<evidence type="ECO:0000256" key="7">
    <source>
        <dbReference type="ARBA" id="ARBA00022840"/>
    </source>
</evidence>
<comment type="catalytic activity">
    <reaction evidence="1">
        <text>ATP + protein L-histidine = ADP + protein N-phospho-L-histidine.</text>
        <dbReference type="EC" id="2.7.13.3"/>
    </reaction>
</comment>
<feature type="domain" description="Putative sensor" evidence="11">
    <location>
        <begin position="28"/>
        <end position="194"/>
    </location>
</feature>
<evidence type="ECO:0000256" key="3">
    <source>
        <dbReference type="ARBA" id="ARBA00022553"/>
    </source>
</evidence>
<keyword evidence="9" id="KW-0472">Membrane</keyword>
<keyword evidence="5" id="KW-0547">Nucleotide-binding</keyword>
<organism evidence="12 13">
    <name type="scientific">Thermocatellispora tengchongensis</name>
    <dbReference type="NCBI Taxonomy" id="1073253"/>
    <lineage>
        <taxon>Bacteria</taxon>
        <taxon>Bacillati</taxon>
        <taxon>Actinomycetota</taxon>
        <taxon>Actinomycetes</taxon>
        <taxon>Streptosporangiales</taxon>
        <taxon>Streptosporangiaceae</taxon>
        <taxon>Thermocatellispora</taxon>
    </lineage>
</organism>
<evidence type="ECO:0000256" key="4">
    <source>
        <dbReference type="ARBA" id="ARBA00022679"/>
    </source>
</evidence>